<protein>
    <submittedName>
        <fullName evidence="2">Uncharacterized protein</fullName>
    </submittedName>
</protein>
<feature type="region of interest" description="Disordered" evidence="1">
    <location>
        <begin position="66"/>
        <end position="87"/>
    </location>
</feature>
<dbReference type="AlphaFoldDB" id="A0A0C2WT16"/>
<accession>A0A0C2WT16</accession>
<organism evidence="2 3">
    <name type="scientific">Amanita muscaria (strain Koide BX008)</name>
    <dbReference type="NCBI Taxonomy" id="946122"/>
    <lineage>
        <taxon>Eukaryota</taxon>
        <taxon>Fungi</taxon>
        <taxon>Dikarya</taxon>
        <taxon>Basidiomycota</taxon>
        <taxon>Agaricomycotina</taxon>
        <taxon>Agaricomycetes</taxon>
        <taxon>Agaricomycetidae</taxon>
        <taxon>Agaricales</taxon>
        <taxon>Pluteineae</taxon>
        <taxon>Amanitaceae</taxon>
        <taxon>Amanita</taxon>
    </lineage>
</organism>
<dbReference type="InParanoid" id="A0A0C2WT16"/>
<evidence type="ECO:0000256" key="1">
    <source>
        <dbReference type="SAM" id="MobiDB-lite"/>
    </source>
</evidence>
<evidence type="ECO:0000313" key="3">
    <source>
        <dbReference type="Proteomes" id="UP000054549"/>
    </source>
</evidence>
<reference evidence="2 3" key="1">
    <citation type="submission" date="2014-04" db="EMBL/GenBank/DDBJ databases">
        <title>Evolutionary Origins and Diversification of the Mycorrhizal Mutualists.</title>
        <authorList>
            <consortium name="DOE Joint Genome Institute"/>
            <consortium name="Mycorrhizal Genomics Consortium"/>
            <person name="Kohler A."/>
            <person name="Kuo A."/>
            <person name="Nagy L.G."/>
            <person name="Floudas D."/>
            <person name="Copeland A."/>
            <person name="Barry K.W."/>
            <person name="Cichocki N."/>
            <person name="Veneault-Fourrey C."/>
            <person name="LaButti K."/>
            <person name="Lindquist E.A."/>
            <person name="Lipzen A."/>
            <person name="Lundell T."/>
            <person name="Morin E."/>
            <person name="Murat C."/>
            <person name="Riley R."/>
            <person name="Ohm R."/>
            <person name="Sun H."/>
            <person name="Tunlid A."/>
            <person name="Henrissat B."/>
            <person name="Grigoriev I.V."/>
            <person name="Hibbett D.S."/>
            <person name="Martin F."/>
        </authorList>
    </citation>
    <scope>NUCLEOTIDE SEQUENCE [LARGE SCALE GENOMIC DNA]</scope>
    <source>
        <strain evidence="2 3">Koide BX008</strain>
    </source>
</reference>
<name>A0A0C2WT16_AMAMK</name>
<feature type="compositionally biased region" description="Polar residues" evidence="1">
    <location>
        <begin position="66"/>
        <end position="78"/>
    </location>
</feature>
<keyword evidence="3" id="KW-1185">Reference proteome</keyword>
<sequence length="87" mass="9402">MVLFPILQPCMLGKTHCLASMVAHVTLSCPISLCRIYFLVLSSLSLILKSLLCSLIPRAKKVLSCPSVSGTSFESSARTRLPEQGHA</sequence>
<dbReference type="HOGENOM" id="CLU_2482890_0_0_1"/>
<dbReference type="Proteomes" id="UP000054549">
    <property type="component" value="Unassembled WGS sequence"/>
</dbReference>
<proteinExistence type="predicted"/>
<gene>
    <name evidence="2" type="ORF">M378DRAFT_199989</name>
</gene>
<evidence type="ECO:0000313" key="2">
    <source>
        <dbReference type="EMBL" id="KIL59886.1"/>
    </source>
</evidence>
<dbReference type="EMBL" id="KN818308">
    <property type="protein sequence ID" value="KIL59886.1"/>
    <property type="molecule type" value="Genomic_DNA"/>
</dbReference>